<dbReference type="GO" id="GO:0003796">
    <property type="term" value="F:lysozyme activity"/>
    <property type="evidence" value="ECO:0007669"/>
    <property type="project" value="InterPro"/>
</dbReference>
<evidence type="ECO:0000313" key="5">
    <source>
        <dbReference type="Proteomes" id="UP000275408"/>
    </source>
</evidence>
<evidence type="ECO:0008006" key="6">
    <source>
        <dbReference type="Google" id="ProtNLM"/>
    </source>
</evidence>
<keyword evidence="3" id="KW-0732">Signal</keyword>
<feature type="chain" id="PRO_5017928610" description="Lysozyme" evidence="3">
    <location>
        <begin position="24"/>
        <end position="215"/>
    </location>
</feature>
<gene>
    <name evidence="4" type="ORF">pdam_00001781</name>
</gene>
<accession>A0A3M6TNX9</accession>
<evidence type="ECO:0000256" key="2">
    <source>
        <dbReference type="ARBA" id="ARBA00022638"/>
    </source>
</evidence>
<evidence type="ECO:0000256" key="1">
    <source>
        <dbReference type="ARBA" id="ARBA00022529"/>
    </source>
</evidence>
<comment type="caution">
    <text evidence="4">The sequence shown here is derived from an EMBL/GenBank/DDBJ whole genome shotgun (WGS) entry which is preliminary data.</text>
</comment>
<dbReference type="PANTHER" id="PTHR37406">
    <property type="entry name" value="T4-TYPE LYSOZYME 1-RELATED"/>
    <property type="match status" value="1"/>
</dbReference>
<dbReference type="InterPro" id="IPR023346">
    <property type="entry name" value="Lysozyme-like_dom_sf"/>
</dbReference>
<dbReference type="InterPro" id="IPR023347">
    <property type="entry name" value="Lysozyme_dom_sf"/>
</dbReference>
<reference evidence="4 5" key="1">
    <citation type="journal article" date="2018" name="Sci. Rep.">
        <title>Comparative analysis of the Pocillopora damicornis genome highlights role of immune system in coral evolution.</title>
        <authorList>
            <person name="Cunning R."/>
            <person name="Bay R.A."/>
            <person name="Gillette P."/>
            <person name="Baker A.C."/>
            <person name="Traylor-Knowles N."/>
        </authorList>
    </citation>
    <scope>NUCLEOTIDE SEQUENCE [LARGE SCALE GENOMIC DNA]</scope>
    <source>
        <strain evidence="4">RSMAS</strain>
        <tissue evidence="4">Whole animal</tissue>
    </source>
</reference>
<protein>
    <recommendedName>
        <fullName evidence="6">Lysozyme</fullName>
    </recommendedName>
</protein>
<keyword evidence="1" id="KW-0929">Antimicrobial</keyword>
<dbReference type="PANTHER" id="PTHR37406:SF1">
    <property type="entry name" value="T4-TYPE LYSOZYME 1-RELATED"/>
    <property type="match status" value="1"/>
</dbReference>
<proteinExistence type="predicted"/>
<keyword evidence="2" id="KW-0081">Bacteriolytic enzyme</keyword>
<sequence>MERREILLLLVFSCVYLKCFVQTEKCDPKPLIKKHEGYKQCVYLDTSGKRTIGYGFNMEKAGAREEFIRADPRGHCQGTAGKTFDMFLKSPLTKCSKTCPGCCKDSEISKCLSVPCLDNKYIERLLDSSLKTAIVDAEVVIGNSTFNALCCPVQNAIVNMAYNLGRTKFKDFVKFKAAIEKGDWDKAAYEAKNSIWCGQVKTRCTDISKIIGAGC</sequence>
<dbReference type="SUPFAM" id="SSF53955">
    <property type="entry name" value="Lysozyme-like"/>
    <property type="match status" value="1"/>
</dbReference>
<keyword evidence="5" id="KW-1185">Reference proteome</keyword>
<dbReference type="OrthoDB" id="5945565at2759"/>
<dbReference type="InterPro" id="IPR052619">
    <property type="entry name" value="Phage_lysozyme-like"/>
</dbReference>
<feature type="signal peptide" evidence="3">
    <location>
        <begin position="1"/>
        <end position="23"/>
    </location>
</feature>
<dbReference type="GO" id="GO:0042742">
    <property type="term" value="P:defense response to bacterium"/>
    <property type="evidence" value="ECO:0007669"/>
    <property type="project" value="UniProtKB-KW"/>
</dbReference>
<name>A0A3M6TNX9_POCDA</name>
<dbReference type="GO" id="GO:0031640">
    <property type="term" value="P:killing of cells of another organism"/>
    <property type="evidence" value="ECO:0007669"/>
    <property type="project" value="UniProtKB-KW"/>
</dbReference>
<organism evidence="4 5">
    <name type="scientific">Pocillopora damicornis</name>
    <name type="common">Cauliflower coral</name>
    <name type="synonym">Millepora damicornis</name>
    <dbReference type="NCBI Taxonomy" id="46731"/>
    <lineage>
        <taxon>Eukaryota</taxon>
        <taxon>Metazoa</taxon>
        <taxon>Cnidaria</taxon>
        <taxon>Anthozoa</taxon>
        <taxon>Hexacorallia</taxon>
        <taxon>Scleractinia</taxon>
        <taxon>Astrocoeniina</taxon>
        <taxon>Pocilloporidae</taxon>
        <taxon>Pocillopora</taxon>
    </lineage>
</organism>
<dbReference type="EMBL" id="RCHS01003247">
    <property type="protein sequence ID" value="RMX42944.1"/>
    <property type="molecule type" value="Genomic_DNA"/>
</dbReference>
<evidence type="ECO:0000313" key="4">
    <source>
        <dbReference type="EMBL" id="RMX42944.1"/>
    </source>
</evidence>
<dbReference type="Gene3D" id="1.10.530.40">
    <property type="match status" value="1"/>
</dbReference>
<dbReference type="Proteomes" id="UP000275408">
    <property type="component" value="Unassembled WGS sequence"/>
</dbReference>
<evidence type="ECO:0000256" key="3">
    <source>
        <dbReference type="SAM" id="SignalP"/>
    </source>
</evidence>
<dbReference type="AlphaFoldDB" id="A0A3M6TNX9"/>